<dbReference type="SUPFAM" id="SSF51735">
    <property type="entry name" value="NAD(P)-binding Rossmann-fold domains"/>
    <property type="match status" value="1"/>
</dbReference>
<dbReference type="Gene3D" id="3.40.50.720">
    <property type="entry name" value="NAD(P)-binding Rossmann-like Domain"/>
    <property type="match status" value="1"/>
</dbReference>
<organism evidence="1">
    <name type="scientific">uncultured Blastococcus sp</name>
    <dbReference type="NCBI Taxonomy" id="217144"/>
    <lineage>
        <taxon>Bacteria</taxon>
        <taxon>Bacillati</taxon>
        <taxon>Actinomycetota</taxon>
        <taxon>Actinomycetes</taxon>
        <taxon>Geodermatophilales</taxon>
        <taxon>Geodermatophilaceae</taxon>
        <taxon>Blastococcus</taxon>
        <taxon>environmental samples</taxon>
    </lineage>
</organism>
<evidence type="ECO:0000313" key="1">
    <source>
        <dbReference type="EMBL" id="CAA9280349.1"/>
    </source>
</evidence>
<gene>
    <name evidence="1" type="ORF">AVDCRST_MAG57-3767</name>
</gene>
<name>A0A6J4JH16_9ACTN</name>
<proteinExistence type="predicted"/>
<feature type="non-terminal residue" evidence="1">
    <location>
        <position position="30"/>
    </location>
</feature>
<dbReference type="AlphaFoldDB" id="A0A6J4JH16"/>
<evidence type="ECO:0008006" key="2">
    <source>
        <dbReference type="Google" id="ProtNLM"/>
    </source>
</evidence>
<protein>
    <recommendedName>
        <fullName evidence="2">3-oxoacyl-[acyl-carrier-protein] reductase</fullName>
    </recommendedName>
</protein>
<sequence>MAELRGQVALVTGASTGIGRHLADGLAARG</sequence>
<dbReference type="EMBL" id="CADCTI010000305">
    <property type="protein sequence ID" value="CAA9280349.1"/>
    <property type="molecule type" value="Genomic_DNA"/>
</dbReference>
<dbReference type="InterPro" id="IPR036291">
    <property type="entry name" value="NAD(P)-bd_dom_sf"/>
</dbReference>
<reference evidence="1" key="1">
    <citation type="submission" date="2020-02" db="EMBL/GenBank/DDBJ databases">
        <authorList>
            <person name="Meier V. D."/>
        </authorList>
    </citation>
    <scope>NUCLEOTIDE SEQUENCE</scope>
    <source>
        <strain evidence="1">AVDCRST_MAG57</strain>
    </source>
</reference>
<accession>A0A6J4JH16</accession>